<dbReference type="EMBL" id="DVFK01000095">
    <property type="protein sequence ID" value="HIQ68240.1"/>
    <property type="molecule type" value="Genomic_DNA"/>
</dbReference>
<organism evidence="1 2">
    <name type="scientific">Candidatus Faecousia excrementigallinarum</name>
    <dbReference type="NCBI Taxonomy" id="2840806"/>
    <lineage>
        <taxon>Bacteria</taxon>
        <taxon>Bacillati</taxon>
        <taxon>Bacillota</taxon>
        <taxon>Clostridia</taxon>
        <taxon>Eubacteriales</taxon>
        <taxon>Oscillospiraceae</taxon>
        <taxon>Faecousia</taxon>
    </lineage>
</organism>
<protein>
    <submittedName>
        <fullName evidence="1">Uncharacterized protein</fullName>
    </submittedName>
</protein>
<comment type="caution">
    <text evidence="1">The sequence shown here is derived from an EMBL/GenBank/DDBJ whole genome shotgun (WGS) entry which is preliminary data.</text>
</comment>
<sequence>MIQVIMGLKGSGKTKRLVDSINEAVTTAHGDVVCIEYGKKLTYDVNYRVRLVDSKEYGITNPDMLKGFLSGLHAGNFDITNVYIDNLYKTIGNDREAGEKFILWCAQFAEENNMNVTLTVSDEAEKASEAVKAFLV</sequence>
<name>A0A9D1CMB7_9FIRM</name>
<evidence type="ECO:0000313" key="1">
    <source>
        <dbReference type="EMBL" id="HIQ68240.1"/>
    </source>
</evidence>
<proteinExistence type="predicted"/>
<reference evidence="1" key="2">
    <citation type="journal article" date="2021" name="PeerJ">
        <title>Extensive microbial diversity within the chicken gut microbiome revealed by metagenomics and culture.</title>
        <authorList>
            <person name="Gilroy R."/>
            <person name="Ravi A."/>
            <person name="Getino M."/>
            <person name="Pursley I."/>
            <person name="Horton D.L."/>
            <person name="Alikhan N.F."/>
            <person name="Baker D."/>
            <person name="Gharbi K."/>
            <person name="Hall N."/>
            <person name="Watson M."/>
            <person name="Adriaenssens E.M."/>
            <person name="Foster-Nyarko E."/>
            <person name="Jarju S."/>
            <person name="Secka A."/>
            <person name="Antonio M."/>
            <person name="Oren A."/>
            <person name="Chaudhuri R.R."/>
            <person name="La Ragione R."/>
            <person name="Hildebrand F."/>
            <person name="Pallen M.J."/>
        </authorList>
    </citation>
    <scope>NUCLEOTIDE SEQUENCE</scope>
    <source>
        <strain evidence="1">13361</strain>
    </source>
</reference>
<reference evidence="1" key="1">
    <citation type="submission" date="2020-10" db="EMBL/GenBank/DDBJ databases">
        <authorList>
            <person name="Gilroy R."/>
        </authorList>
    </citation>
    <scope>NUCLEOTIDE SEQUENCE</scope>
    <source>
        <strain evidence="1">13361</strain>
    </source>
</reference>
<dbReference type="Proteomes" id="UP000886796">
    <property type="component" value="Unassembled WGS sequence"/>
</dbReference>
<gene>
    <name evidence="1" type="ORF">IAB74_07015</name>
</gene>
<accession>A0A9D1CMB7</accession>
<dbReference type="AlphaFoldDB" id="A0A9D1CMB7"/>
<evidence type="ECO:0000313" key="2">
    <source>
        <dbReference type="Proteomes" id="UP000886796"/>
    </source>
</evidence>